<evidence type="ECO:0000313" key="1">
    <source>
        <dbReference type="EMBL" id="GAP49152.1"/>
    </source>
</evidence>
<evidence type="ECO:0000313" key="2">
    <source>
        <dbReference type="Proteomes" id="UP000053859"/>
    </source>
</evidence>
<proteinExistence type="predicted"/>
<accession>A0A0K8PMP4</accession>
<dbReference type="AlphaFoldDB" id="A0A0K8PMP4"/>
<dbReference type="EMBL" id="DF968291">
    <property type="protein sequence ID" value="GAP49152.1"/>
    <property type="molecule type" value="Genomic_DNA"/>
</dbReference>
<organism evidence="1 2">
    <name type="scientific">Streptomyces azureus</name>
    <dbReference type="NCBI Taxonomy" id="146537"/>
    <lineage>
        <taxon>Bacteria</taxon>
        <taxon>Bacillati</taxon>
        <taxon>Actinomycetota</taxon>
        <taxon>Actinomycetes</taxon>
        <taxon>Kitasatosporales</taxon>
        <taxon>Streptomycetaceae</taxon>
        <taxon>Streptomyces</taxon>
    </lineage>
</organism>
<name>A0A0K8PMP4_STRAJ</name>
<reference evidence="1" key="1">
    <citation type="journal article" date="2015" name="Genome Announc.">
        <title>Draft Genome Sequence of Thiostrepton-Producing Streptomyces azureus ATCC 14921.</title>
        <authorList>
            <person name="Sakihara K."/>
            <person name="Maeda J."/>
            <person name="Tashiro K."/>
            <person name="Fujino Y."/>
            <person name="Kuhara S."/>
            <person name="Ohshima T."/>
            <person name="Ogata S."/>
            <person name="Doi K."/>
        </authorList>
    </citation>
    <scope>NUCLEOTIDE SEQUENCE [LARGE SCALE GENOMIC DNA]</scope>
    <source>
        <strain evidence="1">ATCC14921</strain>
    </source>
</reference>
<keyword evidence="2" id="KW-1185">Reference proteome</keyword>
<gene>
    <name evidence="1" type="ORF">SAZU_4016</name>
</gene>
<dbReference type="Proteomes" id="UP000053859">
    <property type="component" value="Unassembled WGS sequence"/>
</dbReference>
<sequence>MHRATPTMMGTASEPGVRYARPVTAAADAPPNATTPAVRRADFHGSTARPPILLSGVILLRIPGIPAPSYPRLWAPPRAGTLQVVRPLITVRQ</sequence>
<protein>
    <submittedName>
        <fullName evidence="1">DIL and Ankyrin domain protein</fullName>
    </submittedName>
</protein>